<name>A0AAW3RRJ6_9GAMM</name>
<organism evidence="1 2">
    <name type="scientific">Pectobacterium versatile</name>
    <dbReference type="NCBI Taxonomy" id="2488639"/>
    <lineage>
        <taxon>Bacteria</taxon>
        <taxon>Pseudomonadati</taxon>
        <taxon>Pseudomonadota</taxon>
        <taxon>Gammaproteobacteria</taxon>
        <taxon>Enterobacterales</taxon>
        <taxon>Pectobacteriaceae</taxon>
        <taxon>Pectobacterium</taxon>
    </lineage>
</organism>
<protein>
    <recommendedName>
        <fullName evidence="3">KTSC domain-containing protein</fullName>
    </recommendedName>
</protein>
<reference evidence="1 2" key="1">
    <citation type="submission" date="2020-07" db="EMBL/GenBank/DDBJ databases">
        <title>Updated taxonomy of Pectobacterium genus in the CIRM-CFBP bacterial collection: when new species reveal old endemic population.</title>
        <authorList>
            <person name="Pedron J."/>
            <person name="Barny M.A."/>
            <person name="Portier P."/>
        </authorList>
    </citation>
    <scope>NUCLEOTIDE SEQUENCE [LARGE SCALE GENOMIC DNA]</scope>
    <source>
        <strain evidence="1 2">CFBP5669</strain>
    </source>
</reference>
<evidence type="ECO:0008006" key="3">
    <source>
        <dbReference type="Google" id="ProtNLM"/>
    </source>
</evidence>
<evidence type="ECO:0000313" key="2">
    <source>
        <dbReference type="Proteomes" id="UP000584405"/>
    </source>
</evidence>
<evidence type="ECO:0000313" key="1">
    <source>
        <dbReference type="EMBL" id="MBA0158974.1"/>
    </source>
</evidence>
<dbReference type="EMBL" id="JACDRT010000005">
    <property type="protein sequence ID" value="MBA0158974.1"/>
    <property type="molecule type" value="Genomic_DNA"/>
</dbReference>
<dbReference type="RefSeq" id="WP_180790155.1">
    <property type="nucleotide sequence ID" value="NZ_JACDRT010000005.1"/>
</dbReference>
<sequence>MTTPDYESDDFLDDECGIFVSGFTDGRYDLRITTAEGEFFSCVPEGELHDFMRNFFSGKIDGFDFF</sequence>
<dbReference type="Proteomes" id="UP000584405">
    <property type="component" value="Unassembled WGS sequence"/>
</dbReference>
<accession>A0AAW3RRJ6</accession>
<proteinExistence type="predicted"/>
<comment type="caution">
    <text evidence="1">The sequence shown here is derived from an EMBL/GenBank/DDBJ whole genome shotgun (WGS) entry which is preliminary data.</text>
</comment>
<dbReference type="AlphaFoldDB" id="A0AAW3RRJ6"/>
<gene>
    <name evidence="1" type="ORF">H0253_08980</name>
</gene>